<dbReference type="EMBL" id="CP055904">
    <property type="protein sequence ID" value="QMR41499.1"/>
    <property type="molecule type" value="Genomic_DNA"/>
</dbReference>
<organism evidence="2 3">
    <name type="scientific">Klebsiella aerogenes</name>
    <name type="common">Enterobacter aerogenes</name>
    <dbReference type="NCBI Taxonomy" id="548"/>
    <lineage>
        <taxon>Bacteria</taxon>
        <taxon>Pseudomonadati</taxon>
        <taxon>Pseudomonadota</taxon>
        <taxon>Gammaproteobacteria</taxon>
        <taxon>Enterobacterales</taxon>
        <taxon>Enterobacteriaceae</taxon>
        <taxon>Klebsiella/Raoultella group</taxon>
        <taxon>Klebsiella</taxon>
    </lineage>
</organism>
<protein>
    <recommendedName>
        <fullName evidence="4">Chromosome partitioning protein ParB</fullName>
    </recommendedName>
</protein>
<accession>A0AAP9R0C9</accession>
<dbReference type="NCBIfam" id="TIGR03764">
    <property type="entry name" value="ICE_PFGI_1_parB"/>
    <property type="match status" value="1"/>
</dbReference>
<reference evidence="3" key="1">
    <citation type="submission" date="2020-06" db="EMBL/GenBank/DDBJ databases">
        <title>REHAB project genomes.</title>
        <authorList>
            <person name="Shaw L.P."/>
        </authorList>
    </citation>
    <scope>NUCLEOTIDE SEQUENCE [LARGE SCALE GENOMIC DNA]</scope>
    <source>
        <strain evidence="3">RHBSTW-00938</strain>
    </source>
</reference>
<dbReference type="Proteomes" id="UP000514462">
    <property type="component" value="Chromosome"/>
</dbReference>
<sequence>MKVEQQGVLMSVTLDQVRAFGLNPRLTQNRNYDAIKESIRQRGLEHLLQITKRPGDAFYVIASGGNTRLAVLNDLWLETHDKKYWDLVCIYRPWEESKSIEEGDLHCLLGHLVENEQRGSLTFIERALGVQNAADIYRSINPGCNQQALLQMLREGGYEISNTMLSVMLSTIHYLLPCIPELLYGGLSRTTIEQVLTVRGGAQKFWEKHCRELPPGEEQRLPLFDDVFSLALLPFGGPDPAFSLRLLQDEVSHVISQHLNVSFNLVTLETDLQNLKRIAMMGEPEMVIPPYSEQRHVEPKYQSKPANAEKATPAGAAEHHTRDDILPEDELVSTDNPHIDETVVAASGTDLVANDEPIFSAGSDTVSSRQSSTLPQSAGAHAFYPDNDPLFDTPESLASIIDQTAWELASHAGLEFLVTQTESGVFDIAGPEEELTNEGKLYWQMLAFLAGKLPGRAVVWRQMLLGSDNASAGFNDASFELLFQLIRSIRRLYVKQNEGESTCSNH</sequence>
<dbReference type="RefSeq" id="WP_182014594.1">
    <property type="nucleotide sequence ID" value="NZ_CP055904.1"/>
</dbReference>
<proteinExistence type="predicted"/>
<name>A0AAP9R0C9_KLEAE</name>
<dbReference type="InterPro" id="IPR036086">
    <property type="entry name" value="ParB/Sulfiredoxin_sf"/>
</dbReference>
<gene>
    <name evidence="2" type="ORF">HV331_19240</name>
</gene>
<evidence type="ECO:0000313" key="3">
    <source>
        <dbReference type="Proteomes" id="UP000514462"/>
    </source>
</evidence>
<feature type="region of interest" description="Disordered" evidence="1">
    <location>
        <begin position="294"/>
        <end position="323"/>
    </location>
</feature>
<evidence type="ECO:0000313" key="2">
    <source>
        <dbReference type="EMBL" id="QMR41499.1"/>
    </source>
</evidence>
<evidence type="ECO:0008006" key="4">
    <source>
        <dbReference type="Google" id="ProtNLM"/>
    </source>
</evidence>
<feature type="compositionally biased region" description="Polar residues" evidence="1">
    <location>
        <begin position="362"/>
        <end position="376"/>
    </location>
</feature>
<dbReference type="AlphaFoldDB" id="A0AAP9R0C9"/>
<dbReference type="InterPro" id="IPR022304">
    <property type="entry name" value="ICE_PFGI_1_ParB"/>
</dbReference>
<evidence type="ECO:0000256" key="1">
    <source>
        <dbReference type="SAM" id="MobiDB-lite"/>
    </source>
</evidence>
<feature type="region of interest" description="Disordered" evidence="1">
    <location>
        <begin position="361"/>
        <end position="380"/>
    </location>
</feature>
<dbReference type="SUPFAM" id="SSF110849">
    <property type="entry name" value="ParB/Sulfiredoxin"/>
    <property type="match status" value="1"/>
</dbReference>